<dbReference type="RefSeq" id="WP_090150078.1">
    <property type="nucleotide sequence ID" value="NZ_FNAN01000007.1"/>
</dbReference>
<keyword evidence="1" id="KW-0732">Signal</keyword>
<dbReference type="PROSITE" id="PS51318">
    <property type="entry name" value="TAT"/>
    <property type="match status" value="1"/>
</dbReference>
<gene>
    <name evidence="3" type="ORF">SAMN04487996_10790</name>
</gene>
<evidence type="ECO:0000259" key="2">
    <source>
        <dbReference type="PROSITE" id="PS51502"/>
    </source>
</evidence>
<dbReference type="InterPro" id="IPR006311">
    <property type="entry name" value="TAT_signal"/>
</dbReference>
<proteinExistence type="predicted"/>
<reference evidence="4" key="1">
    <citation type="submission" date="2016-10" db="EMBL/GenBank/DDBJ databases">
        <authorList>
            <person name="Varghese N."/>
            <person name="Submissions S."/>
        </authorList>
    </citation>
    <scope>NUCLEOTIDE SEQUENCE [LARGE SCALE GENOMIC DNA]</scope>
    <source>
        <strain evidence="4">DSM 25329</strain>
    </source>
</reference>
<dbReference type="STRING" id="659014.SAMN04487996_10790"/>
<dbReference type="InterPro" id="IPR013097">
    <property type="entry name" value="Dabb"/>
</dbReference>
<dbReference type="SUPFAM" id="SSF54909">
    <property type="entry name" value="Dimeric alpha+beta barrel"/>
    <property type="match status" value="1"/>
</dbReference>
<name>A0A1G7G1X0_9BACT</name>
<evidence type="ECO:0000313" key="4">
    <source>
        <dbReference type="Proteomes" id="UP000198748"/>
    </source>
</evidence>
<evidence type="ECO:0000256" key="1">
    <source>
        <dbReference type="SAM" id="SignalP"/>
    </source>
</evidence>
<evidence type="ECO:0000313" key="3">
    <source>
        <dbReference type="EMBL" id="SDE82059.1"/>
    </source>
</evidence>
<dbReference type="Proteomes" id="UP000198748">
    <property type="component" value="Unassembled WGS sequence"/>
</dbReference>
<dbReference type="EMBL" id="FNAN01000007">
    <property type="protein sequence ID" value="SDE82059.1"/>
    <property type="molecule type" value="Genomic_DNA"/>
</dbReference>
<dbReference type="InterPro" id="IPR011008">
    <property type="entry name" value="Dimeric_a/b-barrel"/>
</dbReference>
<feature type="domain" description="Stress-response A/B barrel" evidence="2">
    <location>
        <begin position="38"/>
        <end position="134"/>
    </location>
</feature>
<feature type="signal peptide" evidence="1">
    <location>
        <begin position="1"/>
        <end position="25"/>
    </location>
</feature>
<accession>A0A1G7G1X0</accession>
<dbReference type="PROSITE" id="PS51502">
    <property type="entry name" value="S_R_A_B_BARREL"/>
    <property type="match status" value="1"/>
</dbReference>
<sequence>MTNSRRKFLASSVTLAAGAATTAIAATPAAPEKSKTPLVHHVFFWLKNPGSVADRDRIIEGLKTLRKIEAIKELRIGVVASTEKRDVVDNSWAVSELMFFEDLAGQASYQDHPIHQKFIKDCSQLWDKVIVYDAIDV</sequence>
<dbReference type="OrthoDB" id="7189263at2"/>
<dbReference type="AlphaFoldDB" id="A0A1G7G1X0"/>
<organism evidence="3 4">
    <name type="scientific">Dyadobacter soli</name>
    <dbReference type="NCBI Taxonomy" id="659014"/>
    <lineage>
        <taxon>Bacteria</taxon>
        <taxon>Pseudomonadati</taxon>
        <taxon>Bacteroidota</taxon>
        <taxon>Cytophagia</taxon>
        <taxon>Cytophagales</taxon>
        <taxon>Spirosomataceae</taxon>
        <taxon>Dyadobacter</taxon>
    </lineage>
</organism>
<dbReference type="Pfam" id="PF07876">
    <property type="entry name" value="Dabb"/>
    <property type="match status" value="1"/>
</dbReference>
<dbReference type="Gene3D" id="3.30.70.100">
    <property type="match status" value="1"/>
</dbReference>
<feature type="chain" id="PRO_5011758306" evidence="1">
    <location>
        <begin position="26"/>
        <end position="137"/>
    </location>
</feature>
<protein>
    <submittedName>
        <fullName evidence="3">Stress responsive A/B Barrel Domain</fullName>
    </submittedName>
</protein>
<dbReference type="SMART" id="SM00886">
    <property type="entry name" value="Dabb"/>
    <property type="match status" value="1"/>
</dbReference>
<keyword evidence="4" id="KW-1185">Reference proteome</keyword>